<dbReference type="GO" id="GO:0005524">
    <property type="term" value="F:ATP binding"/>
    <property type="evidence" value="ECO:0007669"/>
    <property type="project" value="UniProtKB-KW"/>
</dbReference>
<feature type="short sequence motif" description="Q motif" evidence="6">
    <location>
        <begin position="1"/>
        <end position="25"/>
    </location>
</feature>
<keyword evidence="4" id="KW-0067">ATP-binding</keyword>
<dbReference type="Proteomes" id="UP000243884">
    <property type="component" value="Unassembled WGS sequence"/>
</dbReference>
<dbReference type="InterPro" id="IPR050079">
    <property type="entry name" value="DEAD_box_RNA_helicase"/>
</dbReference>
<dbReference type="GO" id="GO:0005829">
    <property type="term" value="C:cytosol"/>
    <property type="evidence" value="ECO:0007669"/>
    <property type="project" value="TreeGrafter"/>
</dbReference>
<dbReference type="PROSITE" id="PS51194">
    <property type="entry name" value="HELICASE_CTER"/>
    <property type="match status" value="1"/>
</dbReference>
<accession>A0A1W1Z439</accession>
<dbReference type="Gene3D" id="3.40.50.300">
    <property type="entry name" value="P-loop containing nucleotide triphosphate hydrolases"/>
    <property type="match status" value="2"/>
</dbReference>
<dbReference type="PANTHER" id="PTHR47959:SF1">
    <property type="entry name" value="ATP-DEPENDENT RNA HELICASE DBPA"/>
    <property type="match status" value="1"/>
</dbReference>
<name>A0A1W1Z439_9LACT</name>
<dbReference type="SMART" id="SM00490">
    <property type="entry name" value="HELICc"/>
    <property type="match status" value="1"/>
</dbReference>
<evidence type="ECO:0000259" key="9">
    <source>
        <dbReference type="PROSITE" id="PS51194"/>
    </source>
</evidence>
<feature type="domain" description="Helicase ATP-binding" evidence="8">
    <location>
        <begin position="28"/>
        <end position="197"/>
    </location>
</feature>
<evidence type="ECO:0000256" key="3">
    <source>
        <dbReference type="ARBA" id="ARBA00022806"/>
    </source>
</evidence>
<evidence type="ECO:0000259" key="8">
    <source>
        <dbReference type="PROSITE" id="PS51192"/>
    </source>
</evidence>
<keyword evidence="2" id="KW-0378">Hydrolase</keyword>
<evidence type="ECO:0000256" key="7">
    <source>
        <dbReference type="SAM" id="MobiDB-lite"/>
    </source>
</evidence>
<dbReference type="STRING" id="371602.SAMN04487984_1120"/>
<feature type="compositionally biased region" description="Basic and acidic residues" evidence="7">
    <location>
        <begin position="364"/>
        <end position="374"/>
    </location>
</feature>
<keyword evidence="12" id="KW-1185">Reference proteome</keyword>
<dbReference type="InterPro" id="IPR014014">
    <property type="entry name" value="RNA_helicase_DEAD_Q_motif"/>
</dbReference>
<protein>
    <submittedName>
        <fullName evidence="11">Superfamily II DNA and RNA helicase</fullName>
    </submittedName>
</protein>
<evidence type="ECO:0000256" key="6">
    <source>
        <dbReference type="PROSITE-ProRule" id="PRU00552"/>
    </source>
</evidence>
<dbReference type="InterPro" id="IPR001650">
    <property type="entry name" value="Helicase_C-like"/>
</dbReference>
<evidence type="ECO:0000256" key="4">
    <source>
        <dbReference type="ARBA" id="ARBA00022840"/>
    </source>
</evidence>
<feature type="domain" description="DEAD-box RNA helicase Q" evidence="10">
    <location>
        <begin position="1"/>
        <end position="25"/>
    </location>
</feature>
<dbReference type="OrthoDB" id="9805696at2"/>
<evidence type="ECO:0000256" key="2">
    <source>
        <dbReference type="ARBA" id="ARBA00022801"/>
    </source>
</evidence>
<feature type="compositionally biased region" description="Basic residues" evidence="7">
    <location>
        <begin position="402"/>
        <end position="421"/>
    </location>
</feature>
<dbReference type="PANTHER" id="PTHR47959">
    <property type="entry name" value="ATP-DEPENDENT RNA HELICASE RHLE-RELATED"/>
    <property type="match status" value="1"/>
</dbReference>
<dbReference type="InterPro" id="IPR027417">
    <property type="entry name" value="P-loop_NTPase"/>
</dbReference>
<evidence type="ECO:0000313" key="12">
    <source>
        <dbReference type="Proteomes" id="UP000243884"/>
    </source>
</evidence>
<reference evidence="12" key="1">
    <citation type="submission" date="2017-04" db="EMBL/GenBank/DDBJ databases">
        <authorList>
            <person name="Varghese N."/>
            <person name="Submissions S."/>
        </authorList>
    </citation>
    <scope>NUCLEOTIDE SEQUENCE [LARGE SCALE GENOMIC DNA]</scope>
    <source>
        <strain evidence="12">DSM 21500</strain>
    </source>
</reference>
<sequence>MLELHPELQRVWQQLGFNQPTPIQQESFKTLESGDDAVLSAPTGSGKTLAYVLPSLNRVAKSQGTQIMMVLPSQELAAQVGEAIKPWAEALHLKVVKLIGGANIKRQMEKLKKGPEIVVGTPGRLIELINNKKLKTHHLKILILDEADVLLDNEHLRTTQDIIHALPKYRQTILASATMTKTGRQIPEIVTESPQWFEVEASSQNNIRYTYLLTPVRKRDDVLRRLAQVEGMQAIVFVRTVADVEKLYQKLTHAHVPTSYLHRNMAGHSKQEQLQTFKNDLTTFLLTTDVAARGMDISDLPAVVEYDPAENREQYIHRSGRTGRMGQEGLVMSLVNERSLRDLQQLVPSRLDQVVLYQGQLLTPDEREKQKSESSESTPNKSKKGSSQRKKSGSSNINPEKKRNKKKNRRRKQKNKGARRK</sequence>
<dbReference type="InterPro" id="IPR011545">
    <property type="entry name" value="DEAD/DEAH_box_helicase_dom"/>
</dbReference>
<dbReference type="AlphaFoldDB" id="A0A1W1Z439"/>
<feature type="region of interest" description="Disordered" evidence="7">
    <location>
        <begin position="362"/>
        <end position="421"/>
    </location>
</feature>
<dbReference type="SUPFAM" id="SSF52540">
    <property type="entry name" value="P-loop containing nucleoside triphosphate hydrolases"/>
    <property type="match status" value="1"/>
</dbReference>
<dbReference type="RefSeq" id="WP_084099242.1">
    <property type="nucleotide sequence ID" value="NZ_FWXK01000005.1"/>
</dbReference>
<keyword evidence="3 11" id="KW-0347">Helicase</keyword>
<evidence type="ECO:0000256" key="1">
    <source>
        <dbReference type="ARBA" id="ARBA00022741"/>
    </source>
</evidence>
<proteinExistence type="inferred from homology"/>
<evidence type="ECO:0000313" key="11">
    <source>
        <dbReference type="EMBL" id="SMC43134.1"/>
    </source>
</evidence>
<dbReference type="CDD" id="cd18787">
    <property type="entry name" value="SF2_C_DEAD"/>
    <property type="match status" value="1"/>
</dbReference>
<dbReference type="PROSITE" id="PS51192">
    <property type="entry name" value="HELICASE_ATP_BIND_1"/>
    <property type="match status" value="1"/>
</dbReference>
<keyword evidence="1" id="KW-0547">Nucleotide-binding</keyword>
<feature type="compositionally biased region" description="Basic residues" evidence="7">
    <location>
        <begin position="381"/>
        <end position="392"/>
    </location>
</feature>
<comment type="similarity">
    <text evidence="5">Belongs to the DEAD box helicase family.</text>
</comment>
<dbReference type="GO" id="GO:0016787">
    <property type="term" value="F:hydrolase activity"/>
    <property type="evidence" value="ECO:0007669"/>
    <property type="project" value="UniProtKB-KW"/>
</dbReference>
<gene>
    <name evidence="11" type="ORF">SAMN04487984_1120</name>
</gene>
<organism evidence="11 12">
    <name type="scientific">Aerococcus suis</name>
    <dbReference type="NCBI Taxonomy" id="371602"/>
    <lineage>
        <taxon>Bacteria</taxon>
        <taxon>Bacillati</taxon>
        <taxon>Bacillota</taxon>
        <taxon>Bacilli</taxon>
        <taxon>Lactobacillales</taxon>
        <taxon>Aerococcaceae</taxon>
        <taxon>Aerococcus</taxon>
    </lineage>
</organism>
<dbReference type="Pfam" id="PF00271">
    <property type="entry name" value="Helicase_C"/>
    <property type="match status" value="1"/>
</dbReference>
<dbReference type="CDD" id="cd00268">
    <property type="entry name" value="DEADc"/>
    <property type="match status" value="1"/>
</dbReference>
<dbReference type="InterPro" id="IPR044742">
    <property type="entry name" value="DEAD/DEAH_RhlB"/>
</dbReference>
<evidence type="ECO:0000259" key="10">
    <source>
        <dbReference type="PROSITE" id="PS51195"/>
    </source>
</evidence>
<dbReference type="PROSITE" id="PS51195">
    <property type="entry name" value="Q_MOTIF"/>
    <property type="match status" value="1"/>
</dbReference>
<evidence type="ECO:0000256" key="5">
    <source>
        <dbReference type="ARBA" id="ARBA00038437"/>
    </source>
</evidence>
<dbReference type="SMART" id="SM00487">
    <property type="entry name" value="DEXDc"/>
    <property type="match status" value="1"/>
</dbReference>
<dbReference type="GO" id="GO:0003724">
    <property type="term" value="F:RNA helicase activity"/>
    <property type="evidence" value="ECO:0007669"/>
    <property type="project" value="InterPro"/>
</dbReference>
<dbReference type="GO" id="GO:0003676">
    <property type="term" value="F:nucleic acid binding"/>
    <property type="evidence" value="ECO:0007669"/>
    <property type="project" value="InterPro"/>
</dbReference>
<dbReference type="EMBL" id="FWXK01000005">
    <property type="protein sequence ID" value="SMC43134.1"/>
    <property type="molecule type" value="Genomic_DNA"/>
</dbReference>
<feature type="domain" description="Helicase C-terminal" evidence="9">
    <location>
        <begin position="221"/>
        <end position="362"/>
    </location>
</feature>
<dbReference type="Pfam" id="PF00270">
    <property type="entry name" value="DEAD"/>
    <property type="match status" value="1"/>
</dbReference>
<dbReference type="InterPro" id="IPR014001">
    <property type="entry name" value="Helicase_ATP-bd"/>
</dbReference>